<reference evidence="1" key="2">
    <citation type="submission" date="2020-11" db="EMBL/GenBank/DDBJ databases">
        <authorList>
            <person name="McCartney M.A."/>
            <person name="Auch B."/>
            <person name="Kono T."/>
            <person name="Mallez S."/>
            <person name="Becker A."/>
            <person name="Gohl D.M."/>
            <person name="Silverstein K.A.T."/>
            <person name="Koren S."/>
            <person name="Bechman K.B."/>
            <person name="Herman A."/>
            <person name="Abrahante J.E."/>
            <person name="Garbe J."/>
        </authorList>
    </citation>
    <scope>NUCLEOTIDE SEQUENCE</scope>
    <source>
        <strain evidence="1">Duluth1</strain>
        <tissue evidence="1">Whole animal</tissue>
    </source>
</reference>
<evidence type="ECO:0000313" key="1">
    <source>
        <dbReference type="EMBL" id="KAH3811593.1"/>
    </source>
</evidence>
<dbReference type="AlphaFoldDB" id="A0A9D4JJZ1"/>
<comment type="caution">
    <text evidence="1">The sequence shown here is derived from an EMBL/GenBank/DDBJ whole genome shotgun (WGS) entry which is preliminary data.</text>
</comment>
<organism evidence="1 2">
    <name type="scientific">Dreissena polymorpha</name>
    <name type="common">Zebra mussel</name>
    <name type="synonym">Mytilus polymorpha</name>
    <dbReference type="NCBI Taxonomy" id="45954"/>
    <lineage>
        <taxon>Eukaryota</taxon>
        <taxon>Metazoa</taxon>
        <taxon>Spiralia</taxon>
        <taxon>Lophotrochozoa</taxon>
        <taxon>Mollusca</taxon>
        <taxon>Bivalvia</taxon>
        <taxon>Autobranchia</taxon>
        <taxon>Heteroconchia</taxon>
        <taxon>Euheterodonta</taxon>
        <taxon>Imparidentia</taxon>
        <taxon>Neoheterodontei</taxon>
        <taxon>Myida</taxon>
        <taxon>Dreissenoidea</taxon>
        <taxon>Dreissenidae</taxon>
        <taxon>Dreissena</taxon>
    </lineage>
</organism>
<reference evidence="1" key="1">
    <citation type="journal article" date="2019" name="bioRxiv">
        <title>The Genome of the Zebra Mussel, Dreissena polymorpha: A Resource for Invasive Species Research.</title>
        <authorList>
            <person name="McCartney M.A."/>
            <person name="Auch B."/>
            <person name="Kono T."/>
            <person name="Mallez S."/>
            <person name="Zhang Y."/>
            <person name="Obille A."/>
            <person name="Becker A."/>
            <person name="Abrahante J.E."/>
            <person name="Garbe J."/>
            <person name="Badalamenti J.P."/>
            <person name="Herman A."/>
            <person name="Mangelson H."/>
            <person name="Liachko I."/>
            <person name="Sullivan S."/>
            <person name="Sone E.D."/>
            <person name="Koren S."/>
            <person name="Silverstein K.A.T."/>
            <person name="Beckman K.B."/>
            <person name="Gohl D.M."/>
        </authorList>
    </citation>
    <scope>NUCLEOTIDE SEQUENCE</scope>
    <source>
        <strain evidence="1">Duluth1</strain>
        <tissue evidence="1">Whole animal</tissue>
    </source>
</reference>
<protein>
    <submittedName>
        <fullName evidence="1">Uncharacterized protein</fullName>
    </submittedName>
</protein>
<proteinExistence type="predicted"/>
<accession>A0A9D4JJZ1</accession>
<evidence type="ECO:0000313" key="2">
    <source>
        <dbReference type="Proteomes" id="UP000828390"/>
    </source>
</evidence>
<name>A0A9D4JJZ1_DREPO</name>
<dbReference type="EMBL" id="JAIWYP010000006">
    <property type="protein sequence ID" value="KAH3811593.1"/>
    <property type="molecule type" value="Genomic_DNA"/>
</dbReference>
<sequence length="120" mass="12837">MSGMVTINKTHCAFADGDTTWVAMVRSACTNHCAHQTASVPKVQKDAVLIRVYQPAIRRHKHTPRLPKWNPFLCAPSRRSSSPGVFVPSARLASPSVLSSGLGSFGVDSCRGIIPVPAAL</sequence>
<dbReference type="Proteomes" id="UP000828390">
    <property type="component" value="Unassembled WGS sequence"/>
</dbReference>
<gene>
    <name evidence="1" type="ORF">DPMN_140003</name>
</gene>
<keyword evidence="2" id="KW-1185">Reference proteome</keyword>